<comment type="caution">
    <text evidence="2">The sequence shown here is derived from an EMBL/GenBank/DDBJ whole genome shotgun (WGS) entry which is preliminary data.</text>
</comment>
<gene>
    <name evidence="2" type="ORF">LEL_02175</name>
</gene>
<keyword evidence="3" id="KW-1185">Reference proteome</keyword>
<dbReference type="OrthoDB" id="5153371at2759"/>
<proteinExistence type="predicted"/>
<evidence type="ECO:0000313" key="2">
    <source>
        <dbReference type="EMBL" id="OAA82630.1"/>
    </source>
</evidence>
<organism evidence="2 3">
    <name type="scientific">Akanthomyces lecanii RCEF 1005</name>
    <dbReference type="NCBI Taxonomy" id="1081108"/>
    <lineage>
        <taxon>Eukaryota</taxon>
        <taxon>Fungi</taxon>
        <taxon>Dikarya</taxon>
        <taxon>Ascomycota</taxon>
        <taxon>Pezizomycotina</taxon>
        <taxon>Sordariomycetes</taxon>
        <taxon>Hypocreomycetidae</taxon>
        <taxon>Hypocreales</taxon>
        <taxon>Cordycipitaceae</taxon>
        <taxon>Akanthomyces</taxon>
        <taxon>Cordyceps confragosa</taxon>
    </lineage>
</organism>
<evidence type="ECO:0000256" key="1">
    <source>
        <dbReference type="SAM" id="MobiDB-lite"/>
    </source>
</evidence>
<sequence>MGDMAKTPAVATAPAPCTSRRDSTPSHIRAYVTYILMDQHDMPPEEARDAAKKWTLGRGRDFLEAGARWYADVFGDDVAPYLYTTIGEEERRMRKRIHAATIYSCMLTQFPRRIWSIFCQFPFFSANADAFLGRPDLGR</sequence>
<dbReference type="AlphaFoldDB" id="A0A168L2J9"/>
<feature type="compositionally biased region" description="Low complexity" evidence="1">
    <location>
        <begin position="1"/>
        <end position="18"/>
    </location>
</feature>
<evidence type="ECO:0000313" key="3">
    <source>
        <dbReference type="Proteomes" id="UP000076881"/>
    </source>
</evidence>
<dbReference type="Proteomes" id="UP000076881">
    <property type="component" value="Unassembled WGS sequence"/>
</dbReference>
<reference evidence="2 3" key="1">
    <citation type="journal article" date="2016" name="Genome Biol. Evol.">
        <title>Divergent and convergent evolution of fungal pathogenicity.</title>
        <authorList>
            <person name="Shang Y."/>
            <person name="Xiao G."/>
            <person name="Zheng P."/>
            <person name="Cen K."/>
            <person name="Zhan S."/>
            <person name="Wang C."/>
        </authorList>
    </citation>
    <scope>NUCLEOTIDE SEQUENCE [LARGE SCALE GENOMIC DNA]</scope>
    <source>
        <strain evidence="2 3">RCEF 1005</strain>
    </source>
</reference>
<feature type="region of interest" description="Disordered" evidence="1">
    <location>
        <begin position="1"/>
        <end position="23"/>
    </location>
</feature>
<dbReference type="EMBL" id="AZHF01000001">
    <property type="protein sequence ID" value="OAA82630.1"/>
    <property type="molecule type" value="Genomic_DNA"/>
</dbReference>
<accession>A0A168L2J9</accession>
<protein>
    <submittedName>
        <fullName evidence="2">Uncharacterized protein</fullName>
    </submittedName>
</protein>
<name>A0A168L2J9_CORDF</name>